<accession>W4FQW0</accession>
<evidence type="ECO:0000313" key="1">
    <source>
        <dbReference type="EMBL" id="ETV69877.1"/>
    </source>
</evidence>
<dbReference type="GeneID" id="20816482"/>
<dbReference type="RefSeq" id="XP_009840617.1">
    <property type="nucleotide sequence ID" value="XM_009842315.1"/>
</dbReference>
<gene>
    <name evidence="1" type="ORF">H257_14486</name>
</gene>
<proteinExistence type="predicted"/>
<organism evidence="1">
    <name type="scientific">Aphanomyces astaci</name>
    <name type="common">Crayfish plague agent</name>
    <dbReference type="NCBI Taxonomy" id="112090"/>
    <lineage>
        <taxon>Eukaryota</taxon>
        <taxon>Sar</taxon>
        <taxon>Stramenopiles</taxon>
        <taxon>Oomycota</taxon>
        <taxon>Saprolegniomycetes</taxon>
        <taxon>Saprolegniales</taxon>
        <taxon>Verrucalvaceae</taxon>
        <taxon>Aphanomyces</taxon>
    </lineage>
</organism>
<dbReference type="OrthoDB" id="61565at2759"/>
<dbReference type="AlphaFoldDB" id="W4FQW0"/>
<reference evidence="1" key="1">
    <citation type="submission" date="2013-12" db="EMBL/GenBank/DDBJ databases">
        <title>The Genome Sequence of Aphanomyces astaci APO3.</title>
        <authorList>
            <consortium name="The Broad Institute Genomics Platform"/>
            <person name="Russ C."/>
            <person name="Tyler B."/>
            <person name="van West P."/>
            <person name="Dieguez-Uribeondo J."/>
            <person name="Young S.K."/>
            <person name="Zeng Q."/>
            <person name="Gargeya S."/>
            <person name="Fitzgerald M."/>
            <person name="Abouelleil A."/>
            <person name="Alvarado L."/>
            <person name="Chapman S.B."/>
            <person name="Gainer-Dewar J."/>
            <person name="Goldberg J."/>
            <person name="Griggs A."/>
            <person name="Gujja S."/>
            <person name="Hansen M."/>
            <person name="Howarth C."/>
            <person name="Imamovic A."/>
            <person name="Ireland A."/>
            <person name="Larimer J."/>
            <person name="McCowan C."/>
            <person name="Murphy C."/>
            <person name="Pearson M."/>
            <person name="Poon T.W."/>
            <person name="Priest M."/>
            <person name="Roberts A."/>
            <person name="Saif S."/>
            <person name="Shea T."/>
            <person name="Sykes S."/>
            <person name="Wortman J."/>
            <person name="Nusbaum C."/>
            <person name="Birren B."/>
        </authorList>
    </citation>
    <scope>NUCLEOTIDE SEQUENCE [LARGE SCALE GENOMIC DNA]</scope>
    <source>
        <strain evidence="1">APO3</strain>
    </source>
</reference>
<dbReference type="VEuPathDB" id="FungiDB:H257_14486"/>
<protein>
    <submittedName>
        <fullName evidence="1">Uncharacterized protein</fullName>
    </submittedName>
</protein>
<sequence length="366" mass="40722">MPLSARHVVVFSELSPEQKQNYTKFIIEHNVKFGRNKDGLYVASVSLGSAAFAHAAEEAKVQPPLDKTTLSADERSSDMPASMKRYASLYCLIEAPPPVAASKMFLSDVHLAKTIHDIYDARWEDARRDTPHPTSRDEATPLFALFVLHHFQTRFGLPKLVAQNAVDLMQALHANKNRLDTEIFSCFLDGTYPDDALEFYLFARHQVVVLLTKDTLGGKFNLSKDSTWISKAQCLVAANAVFGSRLEPSYLTFLRKLKRHLTAQPASRANTHIIEMNEFLLLALETFQATHGVVVDTAASTTTPVTKALETVVTSNPNQHDGDEQKRLEALLHRVRARQLEHNGQSSSEAALSPKVAAMVWPTCTQ</sequence>
<dbReference type="EMBL" id="KI913171">
    <property type="protein sequence ID" value="ETV69877.1"/>
    <property type="molecule type" value="Genomic_DNA"/>
</dbReference>
<name>W4FQW0_APHAT</name>